<dbReference type="RefSeq" id="WP_099563000.1">
    <property type="nucleotide sequence ID" value="NZ_JAMFLZ010000008.1"/>
</dbReference>
<dbReference type="InterPro" id="IPR015943">
    <property type="entry name" value="WD40/YVTN_repeat-like_dom_sf"/>
</dbReference>
<dbReference type="InterPro" id="IPR016032">
    <property type="entry name" value="Sig_transdc_resp-reg_C-effctor"/>
</dbReference>
<dbReference type="Pfam" id="PF07495">
    <property type="entry name" value="Y_Y_Y"/>
    <property type="match status" value="1"/>
</dbReference>
<reference evidence="3" key="1">
    <citation type="submission" date="2022-05" db="EMBL/GenBank/DDBJ databases">
        <authorList>
            <person name="Park J.-S."/>
        </authorList>
    </citation>
    <scope>NUCLEOTIDE SEQUENCE</scope>
    <source>
        <strain evidence="3">2012CJ34-3</strain>
    </source>
</reference>
<accession>A0ABT0QIV5</accession>
<proteinExistence type="predicted"/>
<evidence type="ECO:0000259" key="2">
    <source>
        <dbReference type="SMART" id="SM00421"/>
    </source>
</evidence>
<feature type="domain" description="HTH luxR-type" evidence="2">
    <location>
        <begin position="861"/>
        <end position="918"/>
    </location>
</feature>
<dbReference type="SMART" id="SM00421">
    <property type="entry name" value="HTH_LUXR"/>
    <property type="match status" value="1"/>
</dbReference>
<keyword evidence="1" id="KW-0472">Membrane</keyword>
<dbReference type="Gene3D" id="2.130.10.10">
    <property type="entry name" value="YVTN repeat-like/Quinoprotein amine dehydrogenase"/>
    <property type="match status" value="2"/>
</dbReference>
<dbReference type="InterPro" id="IPR036388">
    <property type="entry name" value="WH-like_DNA-bd_sf"/>
</dbReference>
<comment type="caution">
    <text evidence="3">The sequence shown here is derived from an EMBL/GenBank/DDBJ whole genome shotgun (WGS) entry which is preliminary data.</text>
</comment>
<keyword evidence="1" id="KW-0812">Transmembrane</keyword>
<keyword evidence="4" id="KW-1185">Reference proteome</keyword>
<organism evidence="3 4">
    <name type="scientific">Jejuia spongiicola</name>
    <dbReference type="NCBI Taxonomy" id="2942207"/>
    <lineage>
        <taxon>Bacteria</taxon>
        <taxon>Pseudomonadati</taxon>
        <taxon>Bacteroidota</taxon>
        <taxon>Flavobacteriia</taxon>
        <taxon>Flavobacteriales</taxon>
        <taxon>Flavobacteriaceae</taxon>
        <taxon>Jejuia</taxon>
    </lineage>
</organism>
<dbReference type="Gene3D" id="1.10.10.10">
    <property type="entry name" value="Winged helix-like DNA-binding domain superfamily/Winged helix DNA-binding domain"/>
    <property type="match status" value="1"/>
</dbReference>
<evidence type="ECO:0000313" key="3">
    <source>
        <dbReference type="EMBL" id="MCL6296408.1"/>
    </source>
</evidence>
<evidence type="ECO:0000256" key="1">
    <source>
        <dbReference type="SAM" id="Phobius"/>
    </source>
</evidence>
<keyword evidence="1" id="KW-1133">Transmembrane helix</keyword>
<dbReference type="InterPro" id="IPR013783">
    <property type="entry name" value="Ig-like_fold"/>
</dbReference>
<feature type="transmembrane region" description="Helical" evidence="1">
    <location>
        <begin position="717"/>
        <end position="742"/>
    </location>
</feature>
<name>A0ABT0QIV5_9FLAO</name>
<dbReference type="Gene3D" id="2.60.40.10">
    <property type="entry name" value="Immunoglobulins"/>
    <property type="match status" value="1"/>
</dbReference>
<sequence length="921" mass="106611">MSLCVKAQEIPPIEIYTPKMYGAANQNWCIAQSKNNHIYVANNEGLLEFNGADWHLYSSPNETIIRSVSVINDLIYTGCSKEFGYWQRNEFGQLYYTSLSKKLNIDFLEGEEFWNIVALDDYILFQSLKRIYIYDKSNESYSFIDSDTTIYKVFKVNESIYFQKTKDGLYKIENGAPKLISESPLIKNSLMVNIFNHKGNLLIETENNGFYILNDNSIKKWDILANKIPQSGVYRSTQLRDGSFVLGTRSNGVMQLTPEGEISNHIDIINGLSNNTIHYIFEDAESNIWLALDNGINCINIKSPFRIYNDKEGRIGTVYASTVHDGYLYLGSNQGLYCRPIDSSEEFKFIEGTQGPVWCLVKVDDTLFCGHDAGTFSINRDKADLIVDIQGTWNIIPIDEDRNTLLQGNYDGLNVIEKINNKWQFKNNIEGFNISSKFFEIYNKNQIFVSHESKGVYKINVNDDYSKAEKIVRDTLIDKGLNSSIVKYNNNILYAYKNGVFKYNSENQQFLRDTTLSKLYSLNNYTSGKLISDNDNNTIWNFSKHNLSYISPSKLSRKAKVNKIPFSTELPRGLTGYENISTIQNNSYLIGTSTGYILLDLNRLGEKVYDISINSIIKSNVRDSVQIVDKSSEGVFKNEDNNVEITYSVVEFEKYLDTEYQYQLEGIYPEWSNWSSKSNVLFKNLPYGDYVFNVRAKIGNTLSKNTATYSFSIERPWYLSNTFIVLYIVLFLILSLITHNIYKRYYRKQRERLMQKSKRDLELKELENKQQLMRFNNDKLRQDIESKNRELGLSTMNLIKKNEFLNSIKKELKNISDSDNKIKSVIRIIDRNLNDKDDWNVFEEAFNNADKDFIKKIKTLHSSLTSNDLRLCAYLRLNLSSKEIAPLLNISSRSVEVKRYRLRKKIGLPHESSLTDYILEI</sequence>
<dbReference type="SUPFAM" id="SSF63829">
    <property type="entry name" value="Calcium-dependent phosphotriesterase"/>
    <property type="match status" value="1"/>
</dbReference>
<evidence type="ECO:0000313" key="4">
    <source>
        <dbReference type="Proteomes" id="UP001165381"/>
    </source>
</evidence>
<dbReference type="SUPFAM" id="SSF46894">
    <property type="entry name" value="C-terminal effector domain of the bipartite response regulators"/>
    <property type="match status" value="1"/>
</dbReference>
<dbReference type="InterPro" id="IPR011123">
    <property type="entry name" value="Y_Y_Y"/>
</dbReference>
<dbReference type="InterPro" id="IPR000792">
    <property type="entry name" value="Tscrpt_reg_LuxR_C"/>
</dbReference>
<gene>
    <name evidence="3" type="ORF">M3P09_15455</name>
</gene>
<dbReference type="EMBL" id="JAMFLZ010000008">
    <property type="protein sequence ID" value="MCL6296408.1"/>
    <property type="molecule type" value="Genomic_DNA"/>
</dbReference>
<dbReference type="Proteomes" id="UP001165381">
    <property type="component" value="Unassembled WGS sequence"/>
</dbReference>
<protein>
    <submittedName>
        <fullName evidence="3">LuxR C-terminal-related transcriptional regulator</fullName>
    </submittedName>
</protein>